<comment type="caution">
    <text evidence="16">The sequence shown here is derived from an EMBL/GenBank/DDBJ whole genome shotgun (WGS) entry which is preliminary data.</text>
</comment>
<feature type="domain" description="PLD phosphodiesterase" evidence="15">
    <location>
        <begin position="417"/>
        <end position="444"/>
    </location>
</feature>
<feature type="transmembrane region" description="Helical" evidence="13">
    <location>
        <begin position="30"/>
        <end position="49"/>
    </location>
</feature>
<keyword evidence="6" id="KW-0677">Repeat</keyword>
<dbReference type="GO" id="GO:0005886">
    <property type="term" value="C:plasma membrane"/>
    <property type="evidence" value="ECO:0007669"/>
    <property type="project" value="UniProtKB-SubCell"/>
</dbReference>
<feature type="active site" evidence="13">
    <location>
        <position position="422"/>
    </location>
</feature>
<keyword evidence="10 13" id="KW-0594">Phospholipid biosynthesis</keyword>
<keyword evidence="7 13" id="KW-1133">Transmembrane helix</keyword>
<evidence type="ECO:0000256" key="12">
    <source>
        <dbReference type="ARBA" id="ARBA00057569"/>
    </source>
</evidence>
<evidence type="ECO:0000256" key="13">
    <source>
        <dbReference type="HAMAP-Rule" id="MF_01916"/>
    </source>
</evidence>
<dbReference type="SUPFAM" id="SSF56024">
    <property type="entry name" value="Phospholipase D/nuclease"/>
    <property type="match status" value="2"/>
</dbReference>
<keyword evidence="11 13" id="KW-1208">Phospholipid metabolism</keyword>
<feature type="active site" evidence="13">
    <location>
        <position position="243"/>
    </location>
</feature>
<dbReference type="InterPro" id="IPR027379">
    <property type="entry name" value="CLS_N"/>
</dbReference>
<protein>
    <recommendedName>
        <fullName evidence="13 14">Cardiolipin synthase</fullName>
        <shortName evidence="13">CL synthase</shortName>
        <ecNumber evidence="13 14">2.7.8.-</ecNumber>
    </recommendedName>
</protein>
<dbReference type="SMART" id="SM00155">
    <property type="entry name" value="PLDc"/>
    <property type="match status" value="2"/>
</dbReference>
<evidence type="ECO:0000256" key="1">
    <source>
        <dbReference type="ARBA" id="ARBA00004651"/>
    </source>
</evidence>
<evidence type="ECO:0000256" key="11">
    <source>
        <dbReference type="ARBA" id="ARBA00023264"/>
    </source>
</evidence>
<dbReference type="CDD" id="cd09110">
    <property type="entry name" value="PLDc_CLS_1"/>
    <property type="match status" value="1"/>
</dbReference>
<dbReference type="Proteomes" id="UP000448943">
    <property type="component" value="Unassembled WGS sequence"/>
</dbReference>
<dbReference type="PANTHER" id="PTHR21248">
    <property type="entry name" value="CARDIOLIPIN SYNTHASE"/>
    <property type="match status" value="1"/>
</dbReference>
<dbReference type="GO" id="GO:0008808">
    <property type="term" value="F:cardiolipin synthase activity"/>
    <property type="evidence" value="ECO:0007669"/>
    <property type="project" value="UniProtKB-UniRule"/>
</dbReference>
<proteinExistence type="inferred from homology"/>
<dbReference type="EC" id="2.7.8.-" evidence="13 14"/>
<gene>
    <name evidence="16" type="primary">cls</name>
    <name evidence="16" type="ORF">ERL59_08265</name>
</gene>
<keyword evidence="3 13" id="KW-0444">Lipid biosynthesis</keyword>
<evidence type="ECO:0000313" key="17">
    <source>
        <dbReference type="Proteomes" id="UP000448943"/>
    </source>
</evidence>
<evidence type="ECO:0000313" key="16">
    <source>
        <dbReference type="EMBL" id="NBI28952.1"/>
    </source>
</evidence>
<sequence length="504" mass="58852">MKKLIFFLLALSIYIIYVFTKNLWNSEIFTFISLFFSMLSFLIALLLIFENRSPTKTLIWLIALIFFPIFGFIFYILFGRSYIQRKINEKNNFIQTNHESNFELTKLINPNKELLDERQRIISRLAYNLGNSPISYETEVKVLANGKITFEEIIKSLEKAEHHIHLEYYIVRDDEIGQKIKNILIQKATEGVKVRFIYDLLGSWKLQKQYLKDLRSVGVTIEPFLPMKIRFLNNHINYRNHKKIIVIDGKVGFTGGINIGDEYLGKDKKVGFWRDTHIQLNGEAVNALQYFFQKDWLFATNEKFSSDEYFNKNVKSSVPNTETGAVQVINSGPDQKWNVIKDLFFSMITSAKKSIWLASPYFIPDEDIISALRIACLSGIDVKFLFPLNPDNRFVYYASRSYFSELLEAGMKIFEYKNGFMHSKFIIIDEEFATVGTTNVDLRSFYLNFEVNVILYEDESVRKLIDDFQTDLLVSTLIEYEQFSHRSITQKIAESLARLASPFL</sequence>
<evidence type="ECO:0000256" key="10">
    <source>
        <dbReference type="ARBA" id="ARBA00023209"/>
    </source>
</evidence>
<dbReference type="AlphaFoldDB" id="A0A6N9Q192"/>
<comment type="catalytic activity">
    <reaction evidence="13">
        <text>2 a 1,2-diacyl-sn-glycero-3-phospho-(1'-sn-glycerol) = a cardiolipin + glycerol</text>
        <dbReference type="Rhea" id="RHEA:31451"/>
        <dbReference type="ChEBI" id="CHEBI:17754"/>
        <dbReference type="ChEBI" id="CHEBI:62237"/>
        <dbReference type="ChEBI" id="CHEBI:64716"/>
    </reaction>
</comment>
<dbReference type="CDD" id="cd09112">
    <property type="entry name" value="PLDc_CLS_2"/>
    <property type="match status" value="1"/>
</dbReference>
<evidence type="ECO:0000256" key="8">
    <source>
        <dbReference type="ARBA" id="ARBA00023098"/>
    </source>
</evidence>
<dbReference type="Gene3D" id="3.30.870.10">
    <property type="entry name" value="Endonuclease Chain A"/>
    <property type="match status" value="2"/>
</dbReference>
<dbReference type="InterPro" id="IPR030874">
    <property type="entry name" value="Cardiolipin_synth_Firmi"/>
</dbReference>
<dbReference type="OrthoDB" id="9762009at2"/>
<dbReference type="Pfam" id="PF13091">
    <property type="entry name" value="PLDc_2"/>
    <property type="match status" value="2"/>
</dbReference>
<evidence type="ECO:0000256" key="7">
    <source>
        <dbReference type="ARBA" id="ARBA00022989"/>
    </source>
</evidence>
<feature type="active site" evidence="13">
    <location>
        <position position="429"/>
    </location>
</feature>
<comment type="subcellular location">
    <subcellularLocation>
        <location evidence="1 13">Cell membrane</location>
        <topology evidence="1 13">Multi-pass membrane protein</topology>
    </subcellularLocation>
</comment>
<evidence type="ECO:0000256" key="2">
    <source>
        <dbReference type="ARBA" id="ARBA00022475"/>
    </source>
</evidence>
<dbReference type="InterPro" id="IPR022924">
    <property type="entry name" value="Cardiolipin_synthase"/>
</dbReference>
<dbReference type="PANTHER" id="PTHR21248:SF20">
    <property type="entry name" value="CARDIOLIPIN SYNTHASE YWIE-RELATED"/>
    <property type="match status" value="1"/>
</dbReference>
<accession>A0A6N9Q192</accession>
<feature type="active site" evidence="13">
    <location>
        <position position="248"/>
    </location>
</feature>
<feature type="active site" evidence="13">
    <location>
        <position position="241"/>
    </location>
</feature>
<dbReference type="FunFam" id="3.30.870.10:FF:000014">
    <property type="entry name" value="Cardiolipin synthase"/>
    <property type="match status" value="1"/>
</dbReference>
<evidence type="ECO:0000256" key="4">
    <source>
        <dbReference type="ARBA" id="ARBA00022679"/>
    </source>
</evidence>
<dbReference type="InterPro" id="IPR025202">
    <property type="entry name" value="PLD-like_dom"/>
</dbReference>
<dbReference type="Pfam" id="PF13396">
    <property type="entry name" value="PLDc_N"/>
    <property type="match status" value="1"/>
</dbReference>
<evidence type="ECO:0000256" key="3">
    <source>
        <dbReference type="ARBA" id="ARBA00022516"/>
    </source>
</evidence>
<evidence type="ECO:0000256" key="9">
    <source>
        <dbReference type="ARBA" id="ARBA00023136"/>
    </source>
</evidence>
<keyword evidence="2 13" id="KW-1003">Cell membrane</keyword>
<dbReference type="NCBIfam" id="TIGR04265">
    <property type="entry name" value="bac_cardiolipin"/>
    <property type="match status" value="1"/>
</dbReference>
<evidence type="ECO:0000256" key="6">
    <source>
        <dbReference type="ARBA" id="ARBA00022737"/>
    </source>
</evidence>
<dbReference type="PROSITE" id="PS50035">
    <property type="entry name" value="PLD"/>
    <property type="match status" value="2"/>
</dbReference>
<comment type="function">
    <text evidence="12 13">Catalyzes the reversible phosphatidyl group transfer from one phosphatidylglycerol molecule to another to form cardiolipin (CL) (diphosphatidylglycerol) and glycerol.</text>
</comment>
<feature type="active site" evidence="13">
    <location>
        <position position="424"/>
    </location>
</feature>
<dbReference type="HAMAP" id="MF_01916">
    <property type="entry name" value="Cardiolipin_synth_Cls"/>
    <property type="match status" value="1"/>
</dbReference>
<dbReference type="GO" id="GO:0032049">
    <property type="term" value="P:cardiolipin biosynthetic process"/>
    <property type="evidence" value="ECO:0007669"/>
    <property type="project" value="UniProtKB-UniRule"/>
</dbReference>
<feature type="transmembrane region" description="Helical" evidence="13">
    <location>
        <begin position="58"/>
        <end position="78"/>
    </location>
</feature>
<dbReference type="RefSeq" id="WP_160645753.1">
    <property type="nucleotide sequence ID" value="NZ_SIJB01000019.1"/>
</dbReference>
<keyword evidence="4 13" id="KW-0808">Transferase</keyword>
<keyword evidence="9 13" id="KW-0472">Membrane</keyword>
<dbReference type="EMBL" id="SIJB01000019">
    <property type="protein sequence ID" value="NBI28952.1"/>
    <property type="molecule type" value="Genomic_DNA"/>
</dbReference>
<feature type="domain" description="PLD phosphodiesterase" evidence="15">
    <location>
        <begin position="236"/>
        <end position="263"/>
    </location>
</feature>
<keyword evidence="17" id="KW-1185">Reference proteome</keyword>
<dbReference type="InterPro" id="IPR001736">
    <property type="entry name" value="PLipase_D/transphosphatidylase"/>
</dbReference>
<keyword evidence="5 13" id="KW-0812">Transmembrane</keyword>
<name>A0A6N9Q192_9BACL</name>
<comment type="similarity">
    <text evidence="13">Belongs to the phospholipase D family. Cardiolipin synthase subfamily.</text>
</comment>
<reference evidence="16 17" key="1">
    <citation type="submission" date="2019-01" db="EMBL/GenBank/DDBJ databases">
        <title>Chengkuizengella sp. nov., isolated from deep-sea sediment of East Pacific Ocean.</title>
        <authorList>
            <person name="Yang J."/>
            <person name="Lai Q."/>
            <person name="Shao Z."/>
        </authorList>
    </citation>
    <scope>NUCLEOTIDE SEQUENCE [LARGE SCALE GENOMIC DNA]</scope>
    <source>
        <strain evidence="16 17">YPA3-1-1</strain>
    </source>
</reference>
<dbReference type="FunFam" id="3.30.870.10:FF:000021">
    <property type="entry name" value="Cardiolipin synthase"/>
    <property type="match status" value="1"/>
</dbReference>
<evidence type="ECO:0000256" key="5">
    <source>
        <dbReference type="ARBA" id="ARBA00022692"/>
    </source>
</evidence>
<evidence type="ECO:0000259" key="15">
    <source>
        <dbReference type="PROSITE" id="PS50035"/>
    </source>
</evidence>
<keyword evidence="8 13" id="KW-0443">Lipid metabolism</keyword>
<evidence type="ECO:0000256" key="14">
    <source>
        <dbReference type="NCBIfam" id="TIGR04265"/>
    </source>
</evidence>
<organism evidence="16 17">
    <name type="scientific">Chengkuizengella marina</name>
    <dbReference type="NCBI Taxonomy" id="2507566"/>
    <lineage>
        <taxon>Bacteria</taxon>
        <taxon>Bacillati</taxon>
        <taxon>Bacillota</taxon>
        <taxon>Bacilli</taxon>
        <taxon>Bacillales</taxon>
        <taxon>Paenibacillaceae</taxon>
        <taxon>Chengkuizengella</taxon>
    </lineage>
</organism>